<sequence length="252" mass="27083">MTTEHLDAIGIGWDVRGWQGNAQAVAVVGWQARTQQLHWLGVSPLFRLSSRVAPDLDALLRPALQDEMALMQVLACPRLALGIDAPLAFPRALGDLLAGRGVECAVPQREIDNPYAYRDCERWLQQQYGKKPLSATFDRLGNNATLALSILPRLGDLQLVPEAAAPRRSRRAGGLSRLFAKVAGKASPARAEIAASLPPDVVAGTDRYDAALCALMALQYAAGGAVASLPALVSAPSDFPLDEGWVYHFVRP</sequence>
<proteinExistence type="predicted"/>
<protein>
    <recommendedName>
        <fullName evidence="2">DUF429 domain-containing protein</fullName>
    </recommendedName>
</protein>
<accession>O32468</accession>
<name>O32468_AERCA</name>
<evidence type="ECO:0008006" key="2">
    <source>
        <dbReference type="Google" id="ProtNLM"/>
    </source>
</evidence>
<dbReference type="AlphaFoldDB" id="O32468"/>
<organism evidence="1">
    <name type="scientific">Aeromonas caviae</name>
    <name type="common">Aeromonas punctata</name>
    <dbReference type="NCBI Taxonomy" id="648"/>
    <lineage>
        <taxon>Bacteria</taxon>
        <taxon>Pseudomonadati</taxon>
        <taxon>Pseudomonadota</taxon>
        <taxon>Gammaproteobacteria</taxon>
        <taxon>Aeromonadales</taxon>
        <taxon>Aeromonadaceae</taxon>
        <taxon>Aeromonas</taxon>
    </lineage>
</organism>
<dbReference type="EMBL" id="D88825">
    <property type="protein sequence ID" value="BAA21812.1"/>
    <property type="molecule type" value="Genomic_DNA"/>
</dbReference>
<evidence type="ECO:0000313" key="1">
    <source>
        <dbReference type="EMBL" id="BAA21812.1"/>
    </source>
</evidence>
<reference evidence="1" key="1">
    <citation type="journal article" date="1997" name="J. Bacteriol.">
        <title>Cloning and analysis of the poly(3-hydroxybutyrate-co-3-hydroxyhexanoate) biosynthesis genes of Aeromonas caviae.</title>
        <authorList>
            <person name="Fukui T."/>
            <person name="Doi Y."/>
        </authorList>
    </citation>
    <scope>NUCLEOTIDE SEQUENCE</scope>
    <source>
        <strain evidence="1">FA440</strain>
    </source>
</reference>